<evidence type="ECO:0000256" key="2">
    <source>
        <dbReference type="ARBA" id="ARBA00007118"/>
    </source>
</evidence>
<dbReference type="GO" id="GO:0018546">
    <property type="term" value="F:nitrobenzene nitroreductase (NADPH) activity"/>
    <property type="evidence" value="ECO:0007669"/>
    <property type="project" value="UniProtKB-EC"/>
</dbReference>
<organism evidence="7 8">
    <name type="scientific">Cupriavidus pampae</name>
    <dbReference type="NCBI Taxonomy" id="659251"/>
    <lineage>
        <taxon>Bacteria</taxon>
        <taxon>Pseudomonadati</taxon>
        <taxon>Pseudomonadota</taxon>
        <taxon>Betaproteobacteria</taxon>
        <taxon>Burkholderiales</taxon>
        <taxon>Burkholderiaceae</taxon>
        <taxon>Cupriavidus</taxon>
    </lineage>
</organism>
<evidence type="ECO:0000256" key="5">
    <source>
        <dbReference type="ARBA" id="ARBA00023002"/>
    </source>
</evidence>
<keyword evidence="4" id="KW-0288">FMN</keyword>
<sequence length="246" mass="27476">METLEMESRTEHDVVPEMQTDAGALVAALMRGRHSKRGFHPRPVPLATLQRILSAASHAPSSSNTQPWRCYVLTGNRRNAIVDAAVAAYRATPDTLPLQYPFFPKDLPAPFSTRFNTFRGMLGDAQGVHRSDIAGRRRDVERQFRFFDAPVGLIFTMDRRLEWASFLCYGCFLQNIMLAARAEGLDTCPQQIWSLQSAVLHDELGIPEGEMVIAGMSLGYADNSIPENNLPIAKLDLSEFVSFMDD</sequence>
<dbReference type="PANTHER" id="PTHR43673:SF2">
    <property type="entry name" value="NITROREDUCTASE"/>
    <property type="match status" value="1"/>
</dbReference>
<dbReference type="EC" id="1.7.1.16" evidence="7"/>
<keyword evidence="3" id="KW-0285">Flavoprotein</keyword>
<feature type="domain" description="Nitroreductase" evidence="6">
    <location>
        <begin position="31"/>
        <end position="220"/>
    </location>
</feature>
<evidence type="ECO:0000256" key="4">
    <source>
        <dbReference type="ARBA" id="ARBA00022643"/>
    </source>
</evidence>
<evidence type="ECO:0000313" key="7">
    <source>
        <dbReference type="EMBL" id="CAG9186250.1"/>
    </source>
</evidence>
<evidence type="ECO:0000256" key="3">
    <source>
        <dbReference type="ARBA" id="ARBA00022630"/>
    </source>
</evidence>
<evidence type="ECO:0000256" key="1">
    <source>
        <dbReference type="ARBA" id="ARBA00001917"/>
    </source>
</evidence>
<dbReference type="Gene3D" id="3.40.109.10">
    <property type="entry name" value="NADH Oxidase"/>
    <property type="match status" value="1"/>
</dbReference>
<proteinExistence type="inferred from homology"/>
<dbReference type="InterPro" id="IPR029479">
    <property type="entry name" value="Nitroreductase"/>
</dbReference>
<comment type="cofactor">
    <cofactor evidence="1">
        <name>FMN</name>
        <dbReference type="ChEBI" id="CHEBI:58210"/>
    </cofactor>
</comment>
<dbReference type="Pfam" id="PF00881">
    <property type="entry name" value="Nitroreductase"/>
    <property type="match status" value="1"/>
</dbReference>
<name>A0ABN7ZPS0_9BURK</name>
<protein>
    <submittedName>
        <fullName evidence="7">Nitrobenzene nitroreductase</fullName>
        <ecNumber evidence="7">1.7.1.16</ecNumber>
    </submittedName>
</protein>
<accession>A0ABN7ZPS0</accession>
<comment type="caution">
    <text evidence="7">The sequence shown here is derived from an EMBL/GenBank/DDBJ whole genome shotgun (WGS) entry which is preliminary data.</text>
</comment>
<comment type="similarity">
    <text evidence="2">Belongs to the nitroreductase family.</text>
</comment>
<evidence type="ECO:0000259" key="6">
    <source>
        <dbReference type="Pfam" id="PF00881"/>
    </source>
</evidence>
<keyword evidence="8" id="KW-1185">Reference proteome</keyword>
<dbReference type="InterPro" id="IPR000415">
    <property type="entry name" value="Nitroreductase-like"/>
</dbReference>
<evidence type="ECO:0000313" key="8">
    <source>
        <dbReference type="Proteomes" id="UP000706525"/>
    </source>
</evidence>
<dbReference type="Proteomes" id="UP000706525">
    <property type="component" value="Unassembled WGS sequence"/>
</dbReference>
<dbReference type="EMBL" id="CAJZAG010000017">
    <property type="protein sequence ID" value="CAG9186250.1"/>
    <property type="molecule type" value="Genomic_DNA"/>
</dbReference>
<keyword evidence="5 7" id="KW-0560">Oxidoreductase</keyword>
<gene>
    <name evidence="7" type="primary">nbzA_2</name>
    <name evidence="7" type="ORF">LMG32289_06336</name>
</gene>
<reference evidence="7 8" key="1">
    <citation type="submission" date="2021-08" db="EMBL/GenBank/DDBJ databases">
        <authorList>
            <person name="Peeters C."/>
        </authorList>
    </citation>
    <scope>NUCLEOTIDE SEQUENCE [LARGE SCALE GENOMIC DNA]</scope>
    <source>
        <strain evidence="7 8">LMG 32289</strain>
    </source>
</reference>
<dbReference type="CDD" id="cd02136">
    <property type="entry name" value="PnbA_NfnB-like"/>
    <property type="match status" value="1"/>
</dbReference>
<dbReference type="PANTHER" id="PTHR43673">
    <property type="entry name" value="NAD(P)H NITROREDUCTASE YDGI-RELATED"/>
    <property type="match status" value="1"/>
</dbReference>
<dbReference type="SUPFAM" id="SSF55469">
    <property type="entry name" value="FMN-dependent nitroreductase-like"/>
    <property type="match status" value="1"/>
</dbReference>